<proteinExistence type="inferred from homology"/>
<dbReference type="Proteomes" id="UP001216828">
    <property type="component" value="Chromosome"/>
</dbReference>
<organism evidence="12 13">
    <name type="scientific">Stenotrophomonas forensis</name>
    <dbReference type="NCBI Taxonomy" id="2871169"/>
    <lineage>
        <taxon>Bacteria</taxon>
        <taxon>Pseudomonadati</taxon>
        <taxon>Pseudomonadota</taxon>
        <taxon>Gammaproteobacteria</taxon>
        <taxon>Lysobacterales</taxon>
        <taxon>Lysobacteraceae</taxon>
        <taxon>Stenotrophomonas</taxon>
        <taxon>Stenotrophomonas maltophilia group</taxon>
    </lineage>
</organism>
<evidence type="ECO:0000256" key="7">
    <source>
        <dbReference type="ARBA" id="ARBA00022927"/>
    </source>
</evidence>
<keyword evidence="5" id="KW-0997">Cell inner membrane</keyword>
<dbReference type="InterPro" id="IPR006260">
    <property type="entry name" value="TonB/TolA_C"/>
</dbReference>
<reference evidence="12 13" key="1">
    <citation type="submission" date="2021-08" db="EMBL/GenBank/DDBJ databases">
        <title>Stenotrophomonas forensis sp. nov., isolated from contaminated viral transport media.</title>
        <authorList>
            <person name="Nguyen S.V."/>
            <person name="Edwards D."/>
            <person name="Scott S."/>
            <person name="Doss J."/>
            <person name="Merid S."/>
            <person name="Zelaya E."/>
            <person name="Maza C."/>
            <person name="Mann M."/>
            <person name="Hamilton B."/>
            <person name="Blackwell R."/>
            <person name="Tran A."/>
            <person name="Hauser J."/>
        </authorList>
    </citation>
    <scope>NUCLEOTIDE SEQUENCE [LARGE SCALE GENOMIC DNA]</scope>
    <source>
        <strain evidence="12 13">DFS-20110405</strain>
    </source>
</reference>
<dbReference type="EMBL" id="CP082270">
    <property type="protein sequence ID" value="WDM64339.1"/>
    <property type="molecule type" value="Genomic_DNA"/>
</dbReference>
<evidence type="ECO:0000259" key="11">
    <source>
        <dbReference type="PROSITE" id="PS52015"/>
    </source>
</evidence>
<evidence type="ECO:0000256" key="6">
    <source>
        <dbReference type="ARBA" id="ARBA00022692"/>
    </source>
</evidence>
<keyword evidence="7" id="KW-0653">Protein transport</keyword>
<evidence type="ECO:0000256" key="9">
    <source>
        <dbReference type="ARBA" id="ARBA00023136"/>
    </source>
</evidence>
<evidence type="ECO:0000313" key="13">
    <source>
        <dbReference type="Proteomes" id="UP001216828"/>
    </source>
</evidence>
<evidence type="ECO:0000256" key="8">
    <source>
        <dbReference type="ARBA" id="ARBA00022989"/>
    </source>
</evidence>
<evidence type="ECO:0000256" key="4">
    <source>
        <dbReference type="ARBA" id="ARBA00022475"/>
    </source>
</evidence>
<keyword evidence="13" id="KW-1185">Reference proteome</keyword>
<dbReference type="Gene3D" id="3.30.1150.10">
    <property type="match status" value="1"/>
</dbReference>
<dbReference type="NCBIfam" id="TIGR01352">
    <property type="entry name" value="tonB_Cterm"/>
    <property type="match status" value="1"/>
</dbReference>
<dbReference type="Pfam" id="PF03544">
    <property type="entry name" value="TonB_C"/>
    <property type="match status" value="1"/>
</dbReference>
<evidence type="ECO:0000256" key="2">
    <source>
        <dbReference type="ARBA" id="ARBA00006555"/>
    </source>
</evidence>
<feature type="chain" id="PRO_5046408520" evidence="10">
    <location>
        <begin position="24"/>
        <end position="211"/>
    </location>
</feature>
<evidence type="ECO:0000256" key="5">
    <source>
        <dbReference type="ARBA" id="ARBA00022519"/>
    </source>
</evidence>
<dbReference type="PROSITE" id="PS52015">
    <property type="entry name" value="TONB_CTD"/>
    <property type="match status" value="1"/>
</dbReference>
<keyword evidence="8" id="KW-1133">Transmembrane helix</keyword>
<evidence type="ECO:0000256" key="1">
    <source>
        <dbReference type="ARBA" id="ARBA00004383"/>
    </source>
</evidence>
<accession>A0ABY7Y2Z3</accession>
<evidence type="ECO:0000313" key="12">
    <source>
        <dbReference type="EMBL" id="WDM64339.1"/>
    </source>
</evidence>
<protein>
    <submittedName>
        <fullName evidence="12">Energy transducer TonB</fullName>
    </submittedName>
</protein>
<comment type="subcellular location">
    <subcellularLocation>
        <location evidence="1">Cell inner membrane</location>
        <topology evidence="1">Single-pass membrane protein</topology>
        <orientation evidence="1">Periplasmic side</orientation>
    </subcellularLocation>
</comment>
<comment type="similarity">
    <text evidence="2">Belongs to the TonB family.</text>
</comment>
<sequence>MRSWAGMIPMVLAGLLPATAALAEGPAAETACSPLAAVPALRDAGVTALSMQPKDARCVVEVTAANGKALRRQQQMLEVLARHACATPSEVSVDDARLSLQLRLPKHCAARSSRDLFAGEGIAWKPARGVSPRYPPEAMQQGLSGRSLLKALIDAHGAVVAVIVETSSGHALLDEAAVDDLRGWPFVRAEAESTVPELTIARVPMRYELVE</sequence>
<name>A0ABY7Y2Z3_9GAMM</name>
<dbReference type="InterPro" id="IPR037682">
    <property type="entry name" value="TonB_C"/>
</dbReference>
<gene>
    <name evidence="12" type="ORF">K5L94_03285</name>
</gene>
<feature type="signal peptide" evidence="10">
    <location>
        <begin position="1"/>
        <end position="23"/>
    </location>
</feature>
<keyword evidence="9" id="KW-0472">Membrane</keyword>
<keyword evidence="3" id="KW-0813">Transport</keyword>
<evidence type="ECO:0000256" key="3">
    <source>
        <dbReference type="ARBA" id="ARBA00022448"/>
    </source>
</evidence>
<feature type="domain" description="TonB C-terminal" evidence="11">
    <location>
        <begin position="119"/>
        <end position="211"/>
    </location>
</feature>
<keyword evidence="4" id="KW-1003">Cell membrane</keyword>
<keyword evidence="10" id="KW-0732">Signal</keyword>
<dbReference type="SUPFAM" id="SSF74653">
    <property type="entry name" value="TolA/TonB C-terminal domain"/>
    <property type="match status" value="1"/>
</dbReference>
<dbReference type="PANTHER" id="PTHR33446:SF2">
    <property type="entry name" value="PROTEIN TONB"/>
    <property type="match status" value="1"/>
</dbReference>
<keyword evidence="6" id="KW-0812">Transmembrane</keyword>
<evidence type="ECO:0000256" key="10">
    <source>
        <dbReference type="SAM" id="SignalP"/>
    </source>
</evidence>
<dbReference type="InterPro" id="IPR051045">
    <property type="entry name" value="TonB-dependent_transducer"/>
</dbReference>
<dbReference type="PANTHER" id="PTHR33446">
    <property type="entry name" value="PROTEIN TONB-RELATED"/>
    <property type="match status" value="1"/>
</dbReference>